<evidence type="ECO:0000256" key="2">
    <source>
        <dbReference type="ARBA" id="ARBA00022741"/>
    </source>
</evidence>
<dbReference type="PANTHER" id="PTHR42788:SF19">
    <property type="entry name" value="ALIPHATIC SULFONATES IMPORT ATP-BINDING PROTEIN SSUB 2"/>
    <property type="match status" value="1"/>
</dbReference>
<dbReference type="InterPro" id="IPR027417">
    <property type="entry name" value="P-loop_NTPase"/>
</dbReference>
<evidence type="ECO:0000313" key="5">
    <source>
        <dbReference type="EMBL" id="TDK87672.1"/>
    </source>
</evidence>
<feature type="domain" description="ABC transporter" evidence="4">
    <location>
        <begin position="6"/>
        <end position="230"/>
    </location>
</feature>
<keyword evidence="2" id="KW-0547">Nucleotide-binding</keyword>
<proteinExistence type="predicted"/>
<dbReference type="GO" id="GO:0016887">
    <property type="term" value="F:ATP hydrolysis activity"/>
    <property type="evidence" value="ECO:0007669"/>
    <property type="project" value="InterPro"/>
</dbReference>
<dbReference type="Proteomes" id="UP000294929">
    <property type="component" value="Unassembled WGS sequence"/>
</dbReference>
<name>A0A4R5WD35_MYCMU</name>
<dbReference type="AlphaFoldDB" id="A0A4R5WD35"/>
<dbReference type="PROSITE" id="PS50893">
    <property type="entry name" value="ABC_TRANSPORTER_2"/>
    <property type="match status" value="1"/>
</dbReference>
<reference evidence="5 6" key="1">
    <citation type="submission" date="2019-01" db="EMBL/GenBank/DDBJ databases">
        <title>High-quality-draft genome sequences of five non-tuberculosis mycobacteriaceae isolated from a nosocomial environment.</title>
        <authorList>
            <person name="Tiago I."/>
            <person name="Alarico S."/>
            <person name="Pereira S.G."/>
            <person name="Coelho C."/>
            <person name="Maranha A."/>
            <person name="Empadinhas N."/>
        </authorList>
    </citation>
    <scope>NUCLEOTIDE SEQUENCE [LARGE SCALE GENOMIC DNA]</scope>
    <source>
        <strain evidence="5 6">24AIII</strain>
    </source>
</reference>
<organism evidence="5 6">
    <name type="scientific">Mycolicibacterium mucogenicum</name>
    <name type="common">Mycobacterium mucogenicum</name>
    <dbReference type="NCBI Taxonomy" id="56689"/>
    <lineage>
        <taxon>Bacteria</taxon>
        <taxon>Bacillati</taxon>
        <taxon>Actinomycetota</taxon>
        <taxon>Actinomycetes</taxon>
        <taxon>Mycobacteriales</taxon>
        <taxon>Mycobacteriaceae</taxon>
        <taxon>Mycolicibacterium</taxon>
    </lineage>
</organism>
<dbReference type="InterPro" id="IPR003439">
    <property type="entry name" value="ABC_transporter-like_ATP-bd"/>
</dbReference>
<dbReference type="InterPro" id="IPR017871">
    <property type="entry name" value="ABC_transporter-like_CS"/>
</dbReference>
<dbReference type="RefSeq" id="WP_133427326.1">
    <property type="nucleotide sequence ID" value="NZ_SDLO01000013.1"/>
</dbReference>
<dbReference type="SMART" id="SM00382">
    <property type="entry name" value="AAA"/>
    <property type="match status" value="1"/>
</dbReference>
<protein>
    <submittedName>
        <fullName evidence="5">ABC transporter ATP-binding protein</fullName>
    </submittedName>
</protein>
<dbReference type="EMBL" id="SDLO01000013">
    <property type="protein sequence ID" value="TDK87672.1"/>
    <property type="molecule type" value="Genomic_DNA"/>
</dbReference>
<sequence length="239" mass="25929">MGTEAVRIAAGTKRFGDSVVLDGIDLAVESGEFVAVLGRSGSGKSTLLRVLAGLESLSSGTVSWPAGGKRPHIGVVFQDALLLPWLTVQGNVSYAKRFAHRRKGFDADYAAELMRRFGVDGLADRYPDQLSGGQAQRVAILRAVATRPQVLLLDEPFSALDPATRADLQQWLTTLTTELGVTVLLVTHDVEEALALAQRVVLLADGGRIQRQWRLGEADRSGLRDEILSHYRVSELWVA</sequence>
<dbReference type="Gene3D" id="3.40.50.300">
    <property type="entry name" value="P-loop containing nucleotide triphosphate hydrolases"/>
    <property type="match status" value="1"/>
</dbReference>
<dbReference type="InterPro" id="IPR050166">
    <property type="entry name" value="ABC_transporter_ATP-bind"/>
</dbReference>
<evidence type="ECO:0000259" key="4">
    <source>
        <dbReference type="PROSITE" id="PS50893"/>
    </source>
</evidence>
<keyword evidence="1" id="KW-0813">Transport</keyword>
<dbReference type="PROSITE" id="PS00211">
    <property type="entry name" value="ABC_TRANSPORTER_1"/>
    <property type="match status" value="1"/>
</dbReference>
<accession>A0A4R5WD35</accession>
<comment type="caution">
    <text evidence="5">The sequence shown here is derived from an EMBL/GenBank/DDBJ whole genome shotgun (WGS) entry which is preliminary data.</text>
</comment>
<evidence type="ECO:0000256" key="3">
    <source>
        <dbReference type="ARBA" id="ARBA00022840"/>
    </source>
</evidence>
<dbReference type="GO" id="GO:0005524">
    <property type="term" value="F:ATP binding"/>
    <property type="evidence" value="ECO:0007669"/>
    <property type="project" value="UniProtKB-KW"/>
</dbReference>
<dbReference type="Pfam" id="PF00005">
    <property type="entry name" value="ABC_tran"/>
    <property type="match status" value="1"/>
</dbReference>
<dbReference type="InterPro" id="IPR003593">
    <property type="entry name" value="AAA+_ATPase"/>
</dbReference>
<dbReference type="SUPFAM" id="SSF52540">
    <property type="entry name" value="P-loop containing nucleoside triphosphate hydrolases"/>
    <property type="match status" value="1"/>
</dbReference>
<evidence type="ECO:0000313" key="6">
    <source>
        <dbReference type="Proteomes" id="UP000294929"/>
    </source>
</evidence>
<gene>
    <name evidence="5" type="ORF">EUA03_17225</name>
</gene>
<evidence type="ECO:0000256" key="1">
    <source>
        <dbReference type="ARBA" id="ARBA00022448"/>
    </source>
</evidence>
<keyword evidence="3 5" id="KW-0067">ATP-binding</keyword>
<dbReference type="PANTHER" id="PTHR42788">
    <property type="entry name" value="TAURINE IMPORT ATP-BINDING PROTEIN-RELATED"/>
    <property type="match status" value="1"/>
</dbReference>